<dbReference type="InterPro" id="IPR005158">
    <property type="entry name" value="BTAD"/>
</dbReference>
<dbReference type="EMBL" id="JABVEC010000003">
    <property type="protein sequence ID" value="MBC6465025.1"/>
    <property type="molecule type" value="Genomic_DNA"/>
</dbReference>
<dbReference type="SUPFAM" id="SSF48452">
    <property type="entry name" value="TPR-like"/>
    <property type="match status" value="2"/>
</dbReference>
<dbReference type="InterPro" id="IPR001867">
    <property type="entry name" value="OmpR/PhoB-type_DNA-bd"/>
</dbReference>
<dbReference type="Gene3D" id="1.25.40.10">
    <property type="entry name" value="Tetratricopeptide repeat domain"/>
    <property type="match status" value="2"/>
</dbReference>
<dbReference type="PROSITE" id="PS51755">
    <property type="entry name" value="OMPR_PHOB"/>
    <property type="match status" value="1"/>
</dbReference>
<evidence type="ECO:0000313" key="5">
    <source>
        <dbReference type="EMBL" id="MBC6465025.1"/>
    </source>
</evidence>
<feature type="domain" description="OmpR/PhoB-type" evidence="4">
    <location>
        <begin position="1"/>
        <end position="91"/>
    </location>
</feature>
<proteinExistence type="inferred from homology"/>
<dbReference type="InterPro" id="IPR036388">
    <property type="entry name" value="WH-like_DNA-bd_sf"/>
</dbReference>
<dbReference type="CDD" id="cd15831">
    <property type="entry name" value="BTAD"/>
    <property type="match status" value="1"/>
</dbReference>
<dbReference type="Proteomes" id="UP000805614">
    <property type="component" value="Unassembled WGS sequence"/>
</dbReference>
<comment type="similarity">
    <text evidence="1">Belongs to the AfsR/DnrI/RedD regulatory family.</text>
</comment>
<comment type="caution">
    <text evidence="5">The sequence shown here is derived from an EMBL/GenBank/DDBJ whole genome shotgun (WGS) entry which is preliminary data.</text>
</comment>
<dbReference type="SMART" id="SM00028">
    <property type="entry name" value="TPR"/>
    <property type="match status" value="3"/>
</dbReference>
<name>A0ABR7LKJ6_9ACTN</name>
<sequence>MRIGILGPLEVRAADRPVEIGGARLRALLTLLALDPGRVIPADRLIDDLWGDDPPAGAPNALQSLVSRLRAALGPGRELVESHPAGYRLAIDRCDVDAHDFEARVRRARRPGDPAAIAAELRAALALWRGPALFDAMGAPFAEGPIARLEGLRRAAIEERIDADLALGRYSELIPELAALTAAEPLREPLRGRLMRALYADGRQTDALAVYEDTKRALAQSLGVDPSAELERVHLAVLRQEAELTPPPRSGPVRLDRPSTNIRAQLTSFIGRDEDLKRVGKLLGEGRLVTLTGPGGAGKTRLAMESAARQSDQPADGVWIVELAPVTDPAEIPQAMLSVLGLRETAVLTRARSPGAVPEAMEPLDRLAEALAGKRMLLVLDNCEHLVDAVAPIADRLLADCPGVRILTTSREPLGITGEILWPVDPLALPPRDAGVEEATTYPSVRLFMDRATAVRPGFEVTAGNAGSVVRICRALDGMPLAIELAAARMRALSPDQVAARLGDRFRLLTAGSRIALPRHQTLRAVVEWSWDLLDEREQALWRRLSIFTGGATVESAEAICAGEGVTADEILDMLVALVDKSLLVVTEAGGPRFRMLETIRAYGMERLTEAGEEDRVRRAHAEYFVGLAEAAEPELRRARQVRWLGRLLVEHDNIHAALRWAIGVPDQALAVRFCAALGWYWWLRGHRAEGSELAAAVQALPDLPQDQMTALVYGLSAFGSVGGQVDFEQIREWLRRARAICDAEPGPLRHPMLRALGPLFRMFESGMEMRVIEELTPLYDDPDPWLRAFAHLMAGQVCLNGGRIADADRHFGLGLEGFRAIGEHWGTSFSLVSQAEISAWRGEHRHAVELYEEARGHLAELGTGEDAPWIYNRLSNELWLLGQREDARELINEALRIAERSGSPEGLAAVHFQMGEFARRDGDHREARRRMHRALSLIGNFEPSHQLRAVVASGLGLVQAAEGDVEAASATHAKALVDGVTSNDGPVIAQVLVGFADLALRQGDPERVALLLGASEAVRGMPDLSQPDGARLAAEARAALGTRDFTTACEQGHAMTVDDVLNLLGVPRPPRFTL</sequence>
<dbReference type="PANTHER" id="PTHR47691:SF3">
    <property type="entry name" value="HTH-TYPE TRANSCRIPTIONAL REGULATOR RV0890C-RELATED"/>
    <property type="match status" value="1"/>
</dbReference>
<gene>
    <name evidence="5" type="ORF">HKK74_05885</name>
</gene>
<evidence type="ECO:0000256" key="2">
    <source>
        <dbReference type="ARBA" id="ARBA00023125"/>
    </source>
</evidence>
<dbReference type="InterPro" id="IPR027417">
    <property type="entry name" value="P-loop_NTPase"/>
</dbReference>
<dbReference type="Pfam" id="PF25872">
    <property type="entry name" value="HTH_77"/>
    <property type="match status" value="1"/>
</dbReference>
<dbReference type="SUPFAM" id="SSF46894">
    <property type="entry name" value="C-terminal effector domain of the bipartite response regulators"/>
    <property type="match status" value="1"/>
</dbReference>
<reference evidence="5 6" key="1">
    <citation type="submission" date="2020-06" db="EMBL/GenBank/DDBJ databases">
        <title>Actinomadura xiongansis sp. nov., isolated from soil of Baiyangdian.</title>
        <authorList>
            <person name="Zhang X."/>
        </authorList>
    </citation>
    <scope>NUCLEOTIDE SEQUENCE [LARGE SCALE GENOMIC DNA]</scope>
    <source>
        <strain evidence="5 6">HBUM206468</strain>
    </source>
</reference>
<dbReference type="RefSeq" id="WP_187242046.1">
    <property type="nucleotide sequence ID" value="NZ_BAAAOK010000017.1"/>
</dbReference>
<keyword evidence="6" id="KW-1185">Reference proteome</keyword>
<evidence type="ECO:0000259" key="4">
    <source>
        <dbReference type="PROSITE" id="PS51755"/>
    </source>
</evidence>
<dbReference type="Gene3D" id="3.40.50.300">
    <property type="entry name" value="P-loop containing nucleotide triphosphate hydrolases"/>
    <property type="match status" value="1"/>
</dbReference>
<evidence type="ECO:0000256" key="3">
    <source>
        <dbReference type="PROSITE-ProRule" id="PRU01091"/>
    </source>
</evidence>
<evidence type="ECO:0000256" key="1">
    <source>
        <dbReference type="ARBA" id="ARBA00005820"/>
    </source>
</evidence>
<dbReference type="InterPro" id="IPR011990">
    <property type="entry name" value="TPR-like_helical_dom_sf"/>
</dbReference>
<dbReference type="Pfam" id="PF00486">
    <property type="entry name" value="Trans_reg_C"/>
    <property type="match status" value="1"/>
</dbReference>
<dbReference type="Gene3D" id="1.10.10.10">
    <property type="entry name" value="Winged helix-like DNA-binding domain superfamily/Winged helix DNA-binding domain"/>
    <property type="match status" value="1"/>
</dbReference>
<dbReference type="InterPro" id="IPR019734">
    <property type="entry name" value="TPR_rpt"/>
</dbReference>
<dbReference type="Pfam" id="PF13424">
    <property type="entry name" value="TPR_12"/>
    <property type="match status" value="1"/>
</dbReference>
<feature type="DNA-binding region" description="OmpR/PhoB-type" evidence="3">
    <location>
        <begin position="1"/>
        <end position="91"/>
    </location>
</feature>
<dbReference type="SUPFAM" id="SSF52540">
    <property type="entry name" value="P-loop containing nucleoside triphosphate hydrolases"/>
    <property type="match status" value="1"/>
</dbReference>
<organism evidence="5 6">
    <name type="scientific">Actinomadura alba</name>
    <dbReference type="NCBI Taxonomy" id="406431"/>
    <lineage>
        <taxon>Bacteria</taxon>
        <taxon>Bacillati</taxon>
        <taxon>Actinomycetota</taxon>
        <taxon>Actinomycetes</taxon>
        <taxon>Streptosporangiales</taxon>
        <taxon>Thermomonosporaceae</taxon>
        <taxon>Actinomadura</taxon>
    </lineage>
</organism>
<dbReference type="SMART" id="SM01043">
    <property type="entry name" value="BTAD"/>
    <property type="match status" value="1"/>
</dbReference>
<dbReference type="PANTHER" id="PTHR47691">
    <property type="entry name" value="REGULATOR-RELATED"/>
    <property type="match status" value="1"/>
</dbReference>
<keyword evidence="2 3" id="KW-0238">DNA-binding</keyword>
<dbReference type="InterPro" id="IPR058852">
    <property type="entry name" value="HTH_77"/>
</dbReference>
<protein>
    <submittedName>
        <fullName evidence="5">Winged helix-turn-helix domain-containing protein</fullName>
    </submittedName>
</protein>
<dbReference type="SMART" id="SM00862">
    <property type="entry name" value="Trans_reg_C"/>
    <property type="match status" value="1"/>
</dbReference>
<dbReference type="PRINTS" id="PR00364">
    <property type="entry name" value="DISEASERSIST"/>
</dbReference>
<evidence type="ECO:0000313" key="6">
    <source>
        <dbReference type="Proteomes" id="UP000805614"/>
    </source>
</evidence>
<accession>A0ABR7LKJ6</accession>
<dbReference type="InterPro" id="IPR016032">
    <property type="entry name" value="Sig_transdc_resp-reg_C-effctor"/>
</dbReference>
<dbReference type="Pfam" id="PF03704">
    <property type="entry name" value="BTAD"/>
    <property type="match status" value="1"/>
</dbReference>